<reference evidence="2" key="1">
    <citation type="journal article" date="2012" name="Nat. Biotechnol.">
        <title>Draft genome sequence of pigeonpea (Cajanus cajan), an orphan legume crop of resource-poor farmers.</title>
        <authorList>
            <person name="Varshney R.K."/>
            <person name="Chen W."/>
            <person name="Li Y."/>
            <person name="Bharti A.K."/>
            <person name="Saxena R.K."/>
            <person name="Schlueter J.A."/>
            <person name="Donoghue M.T."/>
            <person name="Azam S."/>
            <person name="Fan G."/>
            <person name="Whaley A.M."/>
            <person name="Farmer A.D."/>
            <person name="Sheridan J."/>
            <person name="Iwata A."/>
            <person name="Tuteja R."/>
            <person name="Penmetsa R.V."/>
            <person name="Wu W."/>
            <person name="Upadhyaya H.D."/>
            <person name="Yang S.P."/>
            <person name="Shah T."/>
            <person name="Saxena K.B."/>
            <person name="Michael T."/>
            <person name="McCombie W.R."/>
            <person name="Yang B."/>
            <person name="Zhang G."/>
            <person name="Yang H."/>
            <person name="Wang J."/>
            <person name="Spillane C."/>
            <person name="Cook D.R."/>
            <person name="May G.D."/>
            <person name="Xu X."/>
            <person name="Jackson S.A."/>
        </authorList>
    </citation>
    <scope>NUCLEOTIDE SEQUENCE [LARGE SCALE GENOMIC DNA]</scope>
</reference>
<dbReference type="EMBL" id="KQ483468">
    <property type="protein sequence ID" value="KYP49844.1"/>
    <property type="molecule type" value="Genomic_DNA"/>
</dbReference>
<feature type="domain" description="Retrovirus-related Pol polyprotein from transposon TNT 1-94-like beta-barrel" evidence="1">
    <location>
        <begin position="9"/>
        <end position="46"/>
    </location>
</feature>
<dbReference type="Proteomes" id="UP000075243">
    <property type="component" value="Unassembled WGS sequence"/>
</dbReference>
<dbReference type="OMA" id="FCIAQDI"/>
<dbReference type="Gramene" id="C.cajan_29071.t">
    <property type="protein sequence ID" value="C.cajan_29071.t.cds1"/>
    <property type="gene ID" value="C.cajan_29071"/>
</dbReference>
<dbReference type="InterPro" id="IPR054722">
    <property type="entry name" value="PolX-like_BBD"/>
</dbReference>
<gene>
    <name evidence="2" type="ORF">KK1_028440</name>
</gene>
<proteinExistence type="predicted"/>
<evidence type="ECO:0000259" key="1">
    <source>
        <dbReference type="Pfam" id="PF22936"/>
    </source>
</evidence>
<dbReference type="AlphaFoldDB" id="A0A151S4Z8"/>
<organism evidence="2 3">
    <name type="scientific">Cajanus cajan</name>
    <name type="common">Pigeon pea</name>
    <name type="synonym">Cajanus indicus</name>
    <dbReference type="NCBI Taxonomy" id="3821"/>
    <lineage>
        <taxon>Eukaryota</taxon>
        <taxon>Viridiplantae</taxon>
        <taxon>Streptophyta</taxon>
        <taxon>Embryophyta</taxon>
        <taxon>Tracheophyta</taxon>
        <taxon>Spermatophyta</taxon>
        <taxon>Magnoliopsida</taxon>
        <taxon>eudicotyledons</taxon>
        <taxon>Gunneridae</taxon>
        <taxon>Pentapetalae</taxon>
        <taxon>rosids</taxon>
        <taxon>fabids</taxon>
        <taxon>Fabales</taxon>
        <taxon>Fabaceae</taxon>
        <taxon>Papilionoideae</taxon>
        <taxon>50 kb inversion clade</taxon>
        <taxon>NPAAA clade</taxon>
        <taxon>indigoferoid/millettioid clade</taxon>
        <taxon>Phaseoleae</taxon>
        <taxon>Cajanus</taxon>
    </lineage>
</organism>
<name>A0A151S4Z8_CAJCA</name>
<evidence type="ECO:0000313" key="3">
    <source>
        <dbReference type="Proteomes" id="UP000075243"/>
    </source>
</evidence>
<accession>A0A151S4Z8</accession>
<sequence>MGLPNGEHTIATKEGTLLLSDTLTLTNVLYVPSLTCNLISVTQLIKELDCVFYFTNSFCVIQDHTLRTLIGVGEQ</sequence>
<keyword evidence="3" id="KW-1185">Reference proteome</keyword>
<protein>
    <recommendedName>
        <fullName evidence="1">Retrovirus-related Pol polyprotein from transposon TNT 1-94-like beta-barrel domain-containing protein</fullName>
    </recommendedName>
</protein>
<dbReference type="Pfam" id="PF22936">
    <property type="entry name" value="Pol_BBD"/>
    <property type="match status" value="1"/>
</dbReference>
<evidence type="ECO:0000313" key="2">
    <source>
        <dbReference type="EMBL" id="KYP49844.1"/>
    </source>
</evidence>